<evidence type="ECO:0000256" key="1">
    <source>
        <dbReference type="ARBA" id="ARBA00009497"/>
    </source>
</evidence>
<accession>A0A8J3XXZ6</accession>
<dbReference type="CDD" id="cd01043">
    <property type="entry name" value="DPS"/>
    <property type="match status" value="1"/>
</dbReference>
<dbReference type="InterPro" id="IPR002177">
    <property type="entry name" value="DPS_DNA-bd"/>
</dbReference>
<name>A0A8J3XXZ6_9ACTN</name>
<dbReference type="InterPro" id="IPR012347">
    <property type="entry name" value="Ferritin-like"/>
</dbReference>
<protein>
    <submittedName>
        <fullName evidence="4">DNA starvation/stationary phase protection protein</fullName>
    </submittedName>
</protein>
<dbReference type="PANTHER" id="PTHR42932">
    <property type="entry name" value="GENERAL STRESS PROTEIN 20U"/>
    <property type="match status" value="1"/>
</dbReference>
<reference evidence="4" key="1">
    <citation type="submission" date="2021-01" db="EMBL/GenBank/DDBJ databases">
        <title>Whole genome shotgun sequence of Planotetraspora thailandica NBRC 104271.</title>
        <authorList>
            <person name="Komaki H."/>
            <person name="Tamura T."/>
        </authorList>
    </citation>
    <scope>NUCLEOTIDE SEQUENCE</scope>
    <source>
        <strain evidence="4">NBRC 104271</strain>
    </source>
</reference>
<dbReference type="GO" id="GO:0016722">
    <property type="term" value="F:oxidoreductase activity, acting on metal ions"/>
    <property type="evidence" value="ECO:0007669"/>
    <property type="project" value="InterPro"/>
</dbReference>
<dbReference type="SUPFAM" id="SSF47240">
    <property type="entry name" value="Ferritin-like"/>
    <property type="match status" value="1"/>
</dbReference>
<gene>
    <name evidence="4" type="ORF">Pth03_50940</name>
</gene>
<evidence type="ECO:0000313" key="4">
    <source>
        <dbReference type="EMBL" id="GII56705.1"/>
    </source>
</evidence>
<dbReference type="Pfam" id="PF00210">
    <property type="entry name" value="Ferritin"/>
    <property type="match status" value="1"/>
</dbReference>
<dbReference type="PIRSF" id="PIRSF005900">
    <property type="entry name" value="Dps"/>
    <property type="match status" value="1"/>
</dbReference>
<dbReference type="Gene3D" id="1.20.1260.10">
    <property type="match status" value="1"/>
</dbReference>
<dbReference type="InterPro" id="IPR009078">
    <property type="entry name" value="Ferritin-like_SF"/>
</dbReference>
<evidence type="ECO:0000259" key="3">
    <source>
        <dbReference type="Pfam" id="PF00210"/>
    </source>
</evidence>
<dbReference type="RefSeq" id="WP_203946846.1">
    <property type="nucleotide sequence ID" value="NZ_BOOR01000038.1"/>
</dbReference>
<comment type="similarity">
    <text evidence="1 2">Belongs to the Dps family.</text>
</comment>
<dbReference type="PROSITE" id="PS00819">
    <property type="entry name" value="DPS_2"/>
    <property type="match status" value="1"/>
</dbReference>
<dbReference type="InterPro" id="IPR023188">
    <property type="entry name" value="DPS_DNA-bd_CS"/>
</dbReference>
<keyword evidence="5" id="KW-1185">Reference proteome</keyword>
<organism evidence="4 5">
    <name type="scientific">Planotetraspora thailandica</name>
    <dbReference type="NCBI Taxonomy" id="487172"/>
    <lineage>
        <taxon>Bacteria</taxon>
        <taxon>Bacillati</taxon>
        <taxon>Actinomycetota</taxon>
        <taxon>Actinomycetes</taxon>
        <taxon>Streptosporangiales</taxon>
        <taxon>Streptosporangiaceae</taxon>
        <taxon>Planotetraspora</taxon>
    </lineage>
</organism>
<feature type="domain" description="Ferritin/DPS" evidence="3">
    <location>
        <begin position="49"/>
        <end position="193"/>
    </location>
</feature>
<dbReference type="InterPro" id="IPR008331">
    <property type="entry name" value="Ferritin_DPS_dom"/>
</dbReference>
<dbReference type="AlphaFoldDB" id="A0A8J3XXZ6"/>
<dbReference type="EMBL" id="BOOR01000038">
    <property type="protein sequence ID" value="GII56705.1"/>
    <property type="molecule type" value="Genomic_DNA"/>
</dbReference>
<dbReference type="Proteomes" id="UP000605992">
    <property type="component" value="Unassembled WGS sequence"/>
</dbReference>
<dbReference type="PANTHER" id="PTHR42932:SF1">
    <property type="entry name" value="GENERAL STRESS PROTEIN 20U"/>
    <property type="match status" value="1"/>
</dbReference>
<sequence>MSVKSSAKARSRAGSQPWLHQKGVQIQEFGTVREFPVGLPQEARMHSCQRLNQILADTQILYNLYKKHHWLMRGPTFYQLHLLLDKHAEEQLEIVDKLAERVQTLGGVAVGDPRHVAEITVIPRPPDGVEEVPAMLSRLLEAHEMILIAAHDAAATAADKGDDGTNDLLVSDVIRTGELQAWFLAEHLVDTPLVHA</sequence>
<evidence type="ECO:0000256" key="2">
    <source>
        <dbReference type="RuleBase" id="RU003875"/>
    </source>
</evidence>
<comment type="caution">
    <text evidence="4">The sequence shown here is derived from an EMBL/GenBank/DDBJ whole genome shotgun (WGS) entry which is preliminary data.</text>
</comment>
<proteinExistence type="inferred from homology"/>
<dbReference type="PROSITE" id="PS00818">
    <property type="entry name" value="DPS_1"/>
    <property type="match status" value="1"/>
</dbReference>
<dbReference type="GO" id="GO:0008199">
    <property type="term" value="F:ferric iron binding"/>
    <property type="evidence" value="ECO:0007669"/>
    <property type="project" value="InterPro"/>
</dbReference>
<dbReference type="PRINTS" id="PR01346">
    <property type="entry name" value="HELNAPAPROT"/>
</dbReference>
<evidence type="ECO:0000313" key="5">
    <source>
        <dbReference type="Proteomes" id="UP000605992"/>
    </source>
</evidence>